<dbReference type="AlphaFoldDB" id="A0A4Y7SJ48"/>
<dbReference type="Proteomes" id="UP000298030">
    <property type="component" value="Unassembled WGS sequence"/>
</dbReference>
<dbReference type="EMBL" id="QPFP01000100">
    <property type="protein sequence ID" value="TEB21917.1"/>
    <property type="molecule type" value="Genomic_DNA"/>
</dbReference>
<proteinExistence type="predicted"/>
<comment type="caution">
    <text evidence="1">The sequence shown here is derived from an EMBL/GenBank/DDBJ whole genome shotgun (WGS) entry which is preliminary data.</text>
</comment>
<sequence>MSTSQIKNRWGGERFPSTVTRWPYYRRPWGPLLPPDGTRCSQLVGLVPGGRMIAEYYTADGPVHDPSEATMCAASEKILRVLVVLCTGACIVLVRPRYCTSSPPVITRPSVDVAGSDIRPPLIRGNHVILSSNQSVLLWEYTKGRVARWTVPRVLFGVQVRFFLPFS</sequence>
<reference evidence="1 2" key="1">
    <citation type="journal article" date="2019" name="Nat. Ecol. Evol.">
        <title>Megaphylogeny resolves global patterns of mushroom evolution.</title>
        <authorList>
            <person name="Varga T."/>
            <person name="Krizsan K."/>
            <person name="Foldi C."/>
            <person name="Dima B."/>
            <person name="Sanchez-Garcia M."/>
            <person name="Sanchez-Ramirez S."/>
            <person name="Szollosi G.J."/>
            <person name="Szarkandi J.G."/>
            <person name="Papp V."/>
            <person name="Albert L."/>
            <person name="Andreopoulos W."/>
            <person name="Angelini C."/>
            <person name="Antonin V."/>
            <person name="Barry K.W."/>
            <person name="Bougher N.L."/>
            <person name="Buchanan P."/>
            <person name="Buyck B."/>
            <person name="Bense V."/>
            <person name="Catcheside P."/>
            <person name="Chovatia M."/>
            <person name="Cooper J."/>
            <person name="Damon W."/>
            <person name="Desjardin D."/>
            <person name="Finy P."/>
            <person name="Geml J."/>
            <person name="Haridas S."/>
            <person name="Hughes K."/>
            <person name="Justo A."/>
            <person name="Karasinski D."/>
            <person name="Kautmanova I."/>
            <person name="Kiss B."/>
            <person name="Kocsube S."/>
            <person name="Kotiranta H."/>
            <person name="LaButti K.M."/>
            <person name="Lechner B.E."/>
            <person name="Liimatainen K."/>
            <person name="Lipzen A."/>
            <person name="Lukacs Z."/>
            <person name="Mihaltcheva S."/>
            <person name="Morgado L.N."/>
            <person name="Niskanen T."/>
            <person name="Noordeloos M.E."/>
            <person name="Ohm R.A."/>
            <person name="Ortiz-Santana B."/>
            <person name="Ovrebo C."/>
            <person name="Racz N."/>
            <person name="Riley R."/>
            <person name="Savchenko A."/>
            <person name="Shiryaev A."/>
            <person name="Soop K."/>
            <person name="Spirin V."/>
            <person name="Szebenyi C."/>
            <person name="Tomsovsky M."/>
            <person name="Tulloss R.E."/>
            <person name="Uehling J."/>
            <person name="Grigoriev I.V."/>
            <person name="Vagvolgyi C."/>
            <person name="Papp T."/>
            <person name="Martin F.M."/>
            <person name="Miettinen O."/>
            <person name="Hibbett D.S."/>
            <person name="Nagy L.G."/>
        </authorList>
    </citation>
    <scope>NUCLEOTIDE SEQUENCE [LARGE SCALE GENOMIC DNA]</scope>
    <source>
        <strain evidence="1 2">FP101781</strain>
    </source>
</reference>
<evidence type="ECO:0000313" key="2">
    <source>
        <dbReference type="Proteomes" id="UP000298030"/>
    </source>
</evidence>
<protein>
    <submittedName>
        <fullName evidence="1">Uncharacterized protein</fullName>
    </submittedName>
</protein>
<name>A0A4Y7SJ48_COPMI</name>
<accession>A0A4Y7SJ48</accession>
<gene>
    <name evidence="1" type="ORF">FA13DRAFT_1741457</name>
</gene>
<dbReference type="OrthoDB" id="424465at2759"/>
<feature type="non-terminal residue" evidence="1">
    <location>
        <position position="167"/>
    </location>
</feature>
<evidence type="ECO:0000313" key="1">
    <source>
        <dbReference type="EMBL" id="TEB21917.1"/>
    </source>
</evidence>
<organism evidence="1 2">
    <name type="scientific">Coprinellus micaceus</name>
    <name type="common">Glistening ink-cap mushroom</name>
    <name type="synonym">Coprinus micaceus</name>
    <dbReference type="NCBI Taxonomy" id="71717"/>
    <lineage>
        <taxon>Eukaryota</taxon>
        <taxon>Fungi</taxon>
        <taxon>Dikarya</taxon>
        <taxon>Basidiomycota</taxon>
        <taxon>Agaricomycotina</taxon>
        <taxon>Agaricomycetes</taxon>
        <taxon>Agaricomycetidae</taxon>
        <taxon>Agaricales</taxon>
        <taxon>Agaricineae</taxon>
        <taxon>Psathyrellaceae</taxon>
        <taxon>Coprinellus</taxon>
    </lineage>
</organism>
<keyword evidence="2" id="KW-1185">Reference proteome</keyword>